<dbReference type="EMBL" id="CAJGYO010000014">
    <property type="protein sequence ID" value="CAD6266748.1"/>
    <property type="molecule type" value="Genomic_DNA"/>
</dbReference>
<feature type="region of interest" description="Disordered" evidence="1">
    <location>
        <begin position="24"/>
        <end position="142"/>
    </location>
</feature>
<evidence type="ECO:0000313" key="2">
    <source>
        <dbReference type="EMBL" id="CAD6266748.1"/>
    </source>
</evidence>
<feature type="compositionally biased region" description="Basic and acidic residues" evidence="1">
    <location>
        <begin position="132"/>
        <end position="142"/>
    </location>
</feature>
<comment type="caution">
    <text evidence="2">The sequence shown here is derived from an EMBL/GenBank/DDBJ whole genome shotgun (WGS) entry which is preliminary data.</text>
</comment>
<keyword evidence="3" id="KW-1185">Reference proteome</keyword>
<accession>A0A811RA00</accession>
<feature type="compositionally biased region" description="Acidic residues" evidence="1">
    <location>
        <begin position="97"/>
        <end position="118"/>
    </location>
</feature>
<protein>
    <submittedName>
        <fullName evidence="2">Uncharacterized protein</fullName>
    </submittedName>
</protein>
<gene>
    <name evidence="2" type="ORF">NCGR_LOCUS50053</name>
</gene>
<sequence>MPKPPGMSNEGYWEYYRNRMALHEHGARDTTSSNSRYTMRNRNNSINPPPKGQVNPSRTEININPLVASREKIFDPPTVDKIIKKPKRIDNDPYGDSSDEDLPTPEVSEESSGTEDEGQGSNEVKGLVLKEPNNESHENDDT</sequence>
<evidence type="ECO:0000313" key="3">
    <source>
        <dbReference type="Proteomes" id="UP000604825"/>
    </source>
</evidence>
<evidence type="ECO:0000256" key="1">
    <source>
        <dbReference type="SAM" id="MobiDB-lite"/>
    </source>
</evidence>
<proteinExistence type="predicted"/>
<organism evidence="2 3">
    <name type="scientific">Miscanthus lutarioriparius</name>
    <dbReference type="NCBI Taxonomy" id="422564"/>
    <lineage>
        <taxon>Eukaryota</taxon>
        <taxon>Viridiplantae</taxon>
        <taxon>Streptophyta</taxon>
        <taxon>Embryophyta</taxon>
        <taxon>Tracheophyta</taxon>
        <taxon>Spermatophyta</taxon>
        <taxon>Magnoliopsida</taxon>
        <taxon>Liliopsida</taxon>
        <taxon>Poales</taxon>
        <taxon>Poaceae</taxon>
        <taxon>PACMAD clade</taxon>
        <taxon>Panicoideae</taxon>
        <taxon>Andropogonodae</taxon>
        <taxon>Andropogoneae</taxon>
        <taxon>Saccharinae</taxon>
        <taxon>Miscanthus</taxon>
    </lineage>
</organism>
<feature type="compositionally biased region" description="Polar residues" evidence="1">
    <location>
        <begin position="29"/>
        <end position="46"/>
    </location>
</feature>
<dbReference type="Proteomes" id="UP000604825">
    <property type="component" value="Unassembled WGS sequence"/>
</dbReference>
<reference evidence="2" key="1">
    <citation type="submission" date="2020-10" db="EMBL/GenBank/DDBJ databases">
        <authorList>
            <person name="Han B."/>
            <person name="Lu T."/>
            <person name="Zhao Q."/>
            <person name="Huang X."/>
            <person name="Zhao Y."/>
        </authorList>
    </citation>
    <scope>NUCLEOTIDE SEQUENCE</scope>
</reference>
<dbReference type="AlphaFoldDB" id="A0A811RA00"/>
<name>A0A811RA00_9POAL</name>